<accession>A0A0B2VLT5</accession>
<dbReference type="PROSITE" id="PS51800">
    <property type="entry name" value="ZF_CHHC_U11_48K"/>
    <property type="match status" value="1"/>
</dbReference>
<evidence type="ECO:0000256" key="1">
    <source>
        <dbReference type="ARBA" id="ARBA00022723"/>
    </source>
</evidence>
<evidence type="ECO:0000259" key="4">
    <source>
        <dbReference type="PROSITE" id="PS51800"/>
    </source>
</evidence>
<dbReference type="STRING" id="6265.A0A0B2VLT5"/>
<name>A0A0B2VLT5_TOXCA</name>
<gene>
    <name evidence="5" type="primary">GTSF1L</name>
    <name evidence="5" type="ORF">Tcan_18827</name>
</gene>
<dbReference type="Proteomes" id="UP000031036">
    <property type="component" value="Unassembled WGS sequence"/>
</dbReference>
<dbReference type="EMBL" id="JPKZ01001430">
    <property type="protein sequence ID" value="KHN81995.1"/>
    <property type="molecule type" value="Genomic_DNA"/>
</dbReference>
<proteinExistence type="predicted"/>
<dbReference type="PANTHER" id="PTHR21402">
    <property type="entry name" value="GAMETOCYTE SPECIFIC FACTOR 1-RELATED"/>
    <property type="match status" value="1"/>
</dbReference>
<organism evidence="5 6">
    <name type="scientific">Toxocara canis</name>
    <name type="common">Canine roundworm</name>
    <dbReference type="NCBI Taxonomy" id="6265"/>
    <lineage>
        <taxon>Eukaryota</taxon>
        <taxon>Metazoa</taxon>
        <taxon>Ecdysozoa</taxon>
        <taxon>Nematoda</taxon>
        <taxon>Chromadorea</taxon>
        <taxon>Rhabditida</taxon>
        <taxon>Spirurina</taxon>
        <taxon>Ascaridomorpha</taxon>
        <taxon>Ascaridoidea</taxon>
        <taxon>Toxocaridae</taxon>
        <taxon>Toxocara</taxon>
    </lineage>
</organism>
<keyword evidence="2" id="KW-0863">Zinc-finger</keyword>
<comment type="caution">
    <text evidence="5">The sequence shown here is derived from an EMBL/GenBank/DDBJ whole genome shotgun (WGS) entry which is preliminary data.</text>
</comment>
<dbReference type="InterPro" id="IPR022776">
    <property type="entry name" value="TRM13/UPF0224_CHHC_Znf_dom"/>
</dbReference>
<dbReference type="InterPro" id="IPR051591">
    <property type="entry name" value="UPF0224_FAM112_RNA_Proc"/>
</dbReference>
<evidence type="ECO:0000313" key="5">
    <source>
        <dbReference type="EMBL" id="KHN81995.1"/>
    </source>
</evidence>
<keyword evidence="1" id="KW-0479">Metal-binding</keyword>
<evidence type="ECO:0000313" key="6">
    <source>
        <dbReference type="Proteomes" id="UP000031036"/>
    </source>
</evidence>
<protein>
    <submittedName>
        <fullName evidence="5">Gametocyte-specific factor 1-like</fullName>
    </submittedName>
</protein>
<reference evidence="5 6" key="1">
    <citation type="submission" date="2014-11" db="EMBL/GenBank/DDBJ databases">
        <title>Genetic blueprint of the zoonotic pathogen Toxocara canis.</title>
        <authorList>
            <person name="Zhu X.-Q."/>
            <person name="Korhonen P.K."/>
            <person name="Cai H."/>
            <person name="Young N.D."/>
            <person name="Nejsum P."/>
            <person name="von Samson-Himmelstjerna G."/>
            <person name="Boag P.R."/>
            <person name="Tan P."/>
            <person name="Li Q."/>
            <person name="Min J."/>
            <person name="Yang Y."/>
            <person name="Wang X."/>
            <person name="Fang X."/>
            <person name="Hall R.S."/>
            <person name="Hofmann A."/>
            <person name="Sternberg P.W."/>
            <person name="Jex A.R."/>
            <person name="Gasser R.B."/>
        </authorList>
    </citation>
    <scope>NUCLEOTIDE SEQUENCE [LARGE SCALE GENOMIC DNA]</scope>
    <source>
        <strain evidence="5">PN_DK_2014</strain>
    </source>
</reference>
<dbReference type="PANTHER" id="PTHR21402:SF5">
    <property type="entry name" value="GAMETOCYTE SPECIFIC FACTOR 1"/>
    <property type="match status" value="1"/>
</dbReference>
<keyword evidence="3" id="KW-0862">Zinc</keyword>
<dbReference type="OrthoDB" id="5790629at2759"/>
<keyword evidence="6" id="KW-1185">Reference proteome</keyword>
<dbReference type="AlphaFoldDB" id="A0A0B2VLT5"/>
<evidence type="ECO:0000256" key="2">
    <source>
        <dbReference type="ARBA" id="ARBA00022771"/>
    </source>
</evidence>
<feature type="domain" description="CHHC U11-48K-type" evidence="4">
    <location>
        <begin position="56"/>
        <end position="83"/>
    </location>
</feature>
<dbReference type="GO" id="GO:0008270">
    <property type="term" value="F:zinc ion binding"/>
    <property type="evidence" value="ECO:0007669"/>
    <property type="project" value="UniProtKB-KW"/>
</dbReference>
<evidence type="ECO:0000256" key="3">
    <source>
        <dbReference type="ARBA" id="ARBA00022833"/>
    </source>
</evidence>
<sequence>MYYKSKNRWDSYRQAQTRAVGLAQYKAFYSAYQVLFAYEMMNTTSVEMNSEELTRLLTCPYSGDHKIASIDIFLHLAKCRKDYYRKHGPCIDLQKCRYNGCHFVPKPEIEFHERMCHSNELYHECEEKMKYSPIPIVETNSENIGAR</sequence>